<dbReference type="InterPro" id="IPR051054">
    <property type="entry name" value="SorC_transcr_regulators"/>
</dbReference>
<dbReference type="SUPFAM" id="SSF100950">
    <property type="entry name" value="NagB/RpiA/CoA transferase-like"/>
    <property type="match status" value="1"/>
</dbReference>
<feature type="domain" description="Sugar-binding" evidence="5">
    <location>
        <begin position="94"/>
        <end position="344"/>
    </location>
</feature>
<evidence type="ECO:0000256" key="3">
    <source>
        <dbReference type="ARBA" id="ARBA00023125"/>
    </source>
</evidence>
<keyword evidence="2" id="KW-0805">Transcription regulation</keyword>
<dbReference type="InterPro" id="IPR037171">
    <property type="entry name" value="NagB/RpiA_transferase-like"/>
</dbReference>
<evidence type="ECO:0000259" key="5">
    <source>
        <dbReference type="Pfam" id="PF04198"/>
    </source>
</evidence>
<comment type="similarity">
    <text evidence="1">Belongs to the SorC transcriptional regulatory family.</text>
</comment>
<dbReference type="STRING" id="89093.SAMN04488558_11073"/>
<accession>A0A1H9FYZ5</accession>
<evidence type="ECO:0000256" key="4">
    <source>
        <dbReference type="ARBA" id="ARBA00023163"/>
    </source>
</evidence>
<evidence type="ECO:0000259" key="6">
    <source>
        <dbReference type="Pfam" id="PF21715"/>
    </source>
</evidence>
<keyword evidence="8" id="KW-1185">Reference proteome</keyword>
<dbReference type="InterPro" id="IPR048715">
    <property type="entry name" value="CggR_N"/>
</dbReference>
<dbReference type="SUPFAM" id="SSF46785">
    <property type="entry name" value="Winged helix' DNA-binding domain"/>
    <property type="match status" value="1"/>
</dbReference>
<evidence type="ECO:0000313" key="8">
    <source>
        <dbReference type="Proteomes" id="UP000198833"/>
    </source>
</evidence>
<dbReference type="InterPro" id="IPR036388">
    <property type="entry name" value="WH-like_DNA-bd_sf"/>
</dbReference>
<dbReference type="Gene3D" id="3.40.50.1360">
    <property type="match status" value="1"/>
</dbReference>
<feature type="domain" description="CggR N-terminal DNA binding" evidence="6">
    <location>
        <begin position="22"/>
        <end position="88"/>
    </location>
</feature>
<keyword evidence="3" id="KW-0238">DNA-binding</keyword>
<dbReference type="Pfam" id="PF21715">
    <property type="entry name" value="CggR_N"/>
    <property type="match status" value="1"/>
</dbReference>
<dbReference type="GO" id="GO:0003677">
    <property type="term" value="F:DNA binding"/>
    <property type="evidence" value="ECO:0007669"/>
    <property type="project" value="UniProtKB-KW"/>
</dbReference>
<dbReference type="InterPro" id="IPR036390">
    <property type="entry name" value="WH_DNA-bd_sf"/>
</dbReference>
<protein>
    <submittedName>
        <fullName evidence="7">Central glycolytic genes regulator</fullName>
    </submittedName>
</protein>
<name>A0A1H9FYZ5_9LACT</name>
<dbReference type="EMBL" id="FOEN01000010">
    <property type="protein sequence ID" value="SEQ43051.1"/>
    <property type="molecule type" value="Genomic_DNA"/>
</dbReference>
<dbReference type="PANTHER" id="PTHR34294:SF5">
    <property type="entry name" value="CENTRAL GLYCOLYTIC GENES REGULATOR"/>
    <property type="match status" value="1"/>
</dbReference>
<evidence type="ECO:0000256" key="1">
    <source>
        <dbReference type="ARBA" id="ARBA00010466"/>
    </source>
</evidence>
<dbReference type="Gene3D" id="1.10.10.10">
    <property type="entry name" value="Winged helix-like DNA-binding domain superfamily/Winged helix DNA-binding domain"/>
    <property type="match status" value="1"/>
</dbReference>
<evidence type="ECO:0000256" key="2">
    <source>
        <dbReference type="ARBA" id="ARBA00023015"/>
    </source>
</evidence>
<evidence type="ECO:0000313" key="7">
    <source>
        <dbReference type="EMBL" id="SEQ43051.1"/>
    </source>
</evidence>
<reference evidence="7 8" key="1">
    <citation type="submission" date="2016-10" db="EMBL/GenBank/DDBJ databases">
        <authorList>
            <person name="de Groot N.N."/>
        </authorList>
    </citation>
    <scope>NUCLEOTIDE SEQUENCE [LARGE SCALE GENOMIC DNA]</scope>
    <source>
        <strain evidence="7 8">DSM 15695</strain>
    </source>
</reference>
<dbReference type="RefSeq" id="WP_092572534.1">
    <property type="nucleotide sequence ID" value="NZ_FOEN01000010.1"/>
</dbReference>
<proteinExistence type="inferred from homology"/>
<dbReference type="InterPro" id="IPR007324">
    <property type="entry name" value="Sugar-bd_dom_put"/>
</dbReference>
<organism evidence="7 8">
    <name type="scientific">Ignavigranum ruoffiae</name>
    <dbReference type="NCBI Taxonomy" id="89093"/>
    <lineage>
        <taxon>Bacteria</taxon>
        <taxon>Bacillati</taxon>
        <taxon>Bacillota</taxon>
        <taxon>Bacilli</taxon>
        <taxon>Lactobacillales</taxon>
        <taxon>Aerococcaceae</taxon>
        <taxon>Ignavigranum</taxon>
    </lineage>
</organism>
<dbReference type="Pfam" id="PF04198">
    <property type="entry name" value="Sugar-bind"/>
    <property type="match status" value="1"/>
</dbReference>
<dbReference type="Proteomes" id="UP000198833">
    <property type="component" value="Unassembled WGS sequence"/>
</dbReference>
<keyword evidence="4" id="KW-0804">Transcription</keyword>
<dbReference type="GO" id="GO:0030246">
    <property type="term" value="F:carbohydrate binding"/>
    <property type="evidence" value="ECO:0007669"/>
    <property type="project" value="InterPro"/>
</dbReference>
<dbReference type="PANTHER" id="PTHR34294">
    <property type="entry name" value="TRANSCRIPTIONAL REGULATOR-RELATED"/>
    <property type="match status" value="1"/>
</dbReference>
<dbReference type="OrthoDB" id="9793820at2"/>
<sequence>MKDVFSLIQSLVPEVNEALLLRFNILTLLDKVETRIGRKVVAQRVGMTERTLRTVIDHMREQGLVDVNQQGITLTKFGHDARLDLQQVLMNSRTEQFLEMEMKLVKLLGIDHCRVVPGDGDLDLYVYKQLGKAVQEILMRFLPRQECVVAVTGGSTLARIGKEFTAELSQDHDITFVPTRGGFGGAYDIQSNTIGGIMAQQTNSKYVPFFVPENISQESSQVLLKDPTIHRAVELSKRADSLILSVGSAEIIAERRDLTDDQKIEIHDRSSVGEAFGVFFDRDGREVFKYPRMGMQLEDIEAVPLLITVVAGKKKAEAVKAFYKLAPKHGWLVCDEGIANQIING</sequence>
<dbReference type="AlphaFoldDB" id="A0A1H9FYZ5"/>
<gene>
    <name evidence="7" type="ORF">SAMN04488558_11073</name>
</gene>